<keyword evidence="1" id="KW-0812">Transmembrane</keyword>
<dbReference type="Proteomes" id="UP000179797">
    <property type="component" value="Unassembled WGS sequence"/>
</dbReference>
<dbReference type="STRING" id="915059.NH26_24405"/>
<gene>
    <name evidence="2" type="ORF">NH26_24405</name>
</gene>
<feature type="transmembrane region" description="Helical" evidence="1">
    <location>
        <begin position="261"/>
        <end position="279"/>
    </location>
</feature>
<keyword evidence="1" id="KW-0472">Membrane</keyword>
<reference evidence="2 3" key="1">
    <citation type="journal article" date="2012" name="Int. J. Syst. Evol. Microbiol.">
        <title>Flammeovirga pacifica sp. nov., isolated from deep-sea sediment.</title>
        <authorList>
            <person name="Xu H."/>
            <person name="Fu Y."/>
            <person name="Yang N."/>
            <person name="Ding Z."/>
            <person name="Lai Q."/>
            <person name="Zeng R."/>
        </authorList>
    </citation>
    <scope>NUCLEOTIDE SEQUENCE [LARGE SCALE GENOMIC DNA]</scope>
    <source>
        <strain evidence="3">DSM 24597 / LMG 26175 / WPAGA1</strain>
    </source>
</reference>
<dbReference type="AlphaFoldDB" id="A0A1S1YUK5"/>
<organism evidence="2 3">
    <name type="scientific">Flammeovirga pacifica</name>
    <dbReference type="NCBI Taxonomy" id="915059"/>
    <lineage>
        <taxon>Bacteria</taxon>
        <taxon>Pseudomonadati</taxon>
        <taxon>Bacteroidota</taxon>
        <taxon>Cytophagia</taxon>
        <taxon>Cytophagales</taxon>
        <taxon>Flammeovirgaceae</taxon>
        <taxon>Flammeovirga</taxon>
    </lineage>
</organism>
<comment type="caution">
    <text evidence="2">The sequence shown here is derived from an EMBL/GenBank/DDBJ whole genome shotgun (WGS) entry which is preliminary data.</text>
</comment>
<evidence type="ECO:0000256" key="1">
    <source>
        <dbReference type="SAM" id="Phobius"/>
    </source>
</evidence>
<proteinExistence type="predicted"/>
<feature type="transmembrane region" description="Helical" evidence="1">
    <location>
        <begin position="166"/>
        <end position="187"/>
    </location>
</feature>
<evidence type="ECO:0000313" key="2">
    <source>
        <dbReference type="EMBL" id="OHX64708.1"/>
    </source>
</evidence>
<dbReference type="PANTHER" id="PTHR35337:SF1">
    <property type="entry name" value="SLR1478 PROTEIN"/>
    <property type="match status" value="1"/>
</dbReference>
<feature type="transmembrane region" description="Helical" evidence="1">
    <location>
        <begin position="99"/>
        <end position="118"/>
    </location>
</feature>
<dbReference type="EMBL" id="JRYR02000002">
    <property type="protein sequence ID" value="OHX64708.1"/>
    <property type="molecule type" value="Genomic_DNA"/>
</dbReference>
<dbReference type="OrthoDB" id="9800053at2"/>
<dbReference type="InterPro" id="IPR002798">
    <property type="entry name" value="SpoIIM-like"/>
</dbReference>
<evidence type="ECO:0000313" key="3">
    <source>
        <dbReference type="Proteomes" id="UP000179797"/>
    </source>
</evidence>
<evidence type="ECO:0008006" key="4">
    <source>
        <dbReference type="Google" id="ProtNLM"/>
    </source>
</evidence>
<dbReference type="Pfam" id="PF01944">
    <property type="entry name" value="SpoIIM"/>
    <property type="match status" value="1"/>
</dbReference>
<dbReference type="PANTHER" id="PTHR35337">
    <property type="entry name" value="SLR1478 PROTEIN"/>
    <property type="match status" value="1"/>
</dbReference>
<feature type="transmembrane region" description="Helical" evidence="1">
    <location>
        <begin position="222"/>
        <end position="241"/>
    </location>
</feature>
<dbReference type="RefSeq" id="WP_044217343.1">
    <property type="nucleotide sequence ID" value="NZ_JRYR02000002.1"/>
</dbReference>
<feature type="transmembrane region" description="Helical" evidence="1">
    <location>
        <begin position="199"/>
        <end position="216"/>
    </location>
</feature>
<sequence>MKEPIFILKNQDKWETIDKDIKNTSVSPDKLASNYKSLSEDLSYAQTYYTNSEVAIYLNGLSVQYHEKIYTTRKEKSSRFIHFWLNEVPFEMMNNRKQMLYAFIVFGISCLIGAFSAHHDGEFVRLILGDNYVNMTLENIANGKPMDVYANSDELPMFIGITINNIRVAFLAFAFGILSSIGTGFLLFRNGIMLGSFQYFFYQKGVLGASLLSIWTHGTLEITAIIIAGGAGFVLGNAFLFPNHNSRLVNLKEGTKRGLKIVIGLVPIFIIAGFLEGFVTRQVQWPLPIRLFFIIASLAFIVYYYIIYANQVYQKQTKTD</sequence>
<feature type="transmembrane region" description="Helical" evidence="1">
    <location>
        <begin position="291"/>
        <end position="308"/>
    </location>
</feature>
<keyword evidence="3" id="KW-1185">Reference proteome</keyword>
<keyword evidence="1" id="KW-1133">Transmembrane helix</keyword>
<protein>
    <recommendedName>
        <fullName evidence="4">Stage II sporulation protein M</fullName>
    </recommendedName>
</protein>
<name>A0A1S1YUK5_FLAPC</name>
<accession>A0A1S1YUK5</accession>